<gene>
    <name evidence="1" type="ORF">L0P03_21170</name>
</gene>
<accession>A0AAW5CBD2</accession>
<comment type="caution">
    <text evidence="1">The sequence shown here is derived from an EMBL/GenBank/DDBJ whole genome shotgun (WGS) entry which is preliminary data.</text>
</comment>
<dbReference type="RefSeq" id="WP_175316093.1">
    <property type="nucleotide sequence ID" value="NZ_JABWDG010000135.1"/>
</dbReference>
<organism evidence="1 2">
    <name type="scientific">Odoribacter splanchnicus</name>
    <dbReference type="NCBI Taxonomy" id="28118"/>
    <lineage>
        <taxon>Bacteria</taxon>
        <taxon>Pseudomonadati</taxon>
        <taxon>Bacteroidota</taxon>
        <taxon>Bacteroidia</taxon>
        <taxon>Bacteroidales</taxon>
        <taxon>Odoribacteraceae</taxon>
        <taxon>Odoribacter</taxon>
    </lineage>
</organism>
<protein>
    <submittedName>
        <fullName evidence="1">Uncharacterized protein</fullName>
    </submittedName>
</protein>
<feature type="non-terminal residue" evidence="1">
    <location>
        <position position="1"/>
    </location>
</feature>
<sequence length="76" mass="8450">QKAAGVVVVAVGIAVQDGFPPVVRKAFRYQAIFVRHRGLFQTARRVITAAYYKQQHEKNLPKSTNLTVFPGKILIA</sequence>
<evidence type="ECO:0000313" key="2">
    <source>
        <dbReference type="Proteomes" id="UP001199750"/>
    </source>
</evidence>
<name>A0AAW5CBD2_9BACT</name>
<reference evidence="1" key="1">
    <citation type="submission" date="2022-01" db="EMBL/GenBank/DDBJ databases">
        <title>Collection of gut derived symbiotic bacterial strains cultured from healthy donors.</title>
        <authorList>
            <person name="Lin H."/>
            <person name="Kohout C."/>
            <person name="Waligurski E."/>
            <person name="Pamer E.G."/>
        </authorList>
    </citation>
    <scope>NUCLEOTIDE SEQUENCE</scope>
    <source>
        <strain evidence="1">DFI.1.149</strain>
    </source>
</reference>
<dbReference type="EMBL" id="JAKNDN010000077">
    <property type="protein sequence ID" value="MCG4962331.1"/>
    <property type="molecule type" value="Genomic_DNA"/>
</dbReference>
<dbReference type="Proteomes" id="UP001199750">
    <property type="component" value="Unassembled WGS sequence"/>
</dbReference>
<proteinExistence type="predicted"/>
<dbReference type="AlphaFoldDB" id="A0AAW5CBD2"/>
<evidence type="ECO:0000313" key="1">
    <source>
        <dbReference type="EMBL" id="MCG4962331.1"/>
    </source>
</evidence>